<dbReference type="PANTHER" id="PTHR32479:SF19">
    <property type="entry name" value="ANAEROBIC GLYCEROL-3-PHOSPHATE DEHYDROGENASE SUBUNIT C"/>
    <property type="match status" value="1"/>
</dbReference>
<dbReference type="GO" id="GO:0009331">
    <property type="term" value="C:glycerol-3-phosphate dehydrogenase (FAD) complex"/>
    <property type="evidence" value="ECO:0007669"/>
    <property type="project" value="InterPro"/>
</dbReference>
<evidence type="ECO:0000313" key="7">
    <source>
        <dbReference type="EMBL" id="HJD97806.1"/>
    </source>
</evidence>
<evidence type="ECO:0000256" key="5">
    <source>
        <dbReference type="ARBA" id="ARBA00023014"/>
    </source>
</evidence>
<comment type="caution">
    <text evidence="7">The sequence shown here is derived from an EMBL/GenBank/DDBJ whole genome shotgun (WGS) entry which is preliminary data.</text>
</comment>
<dbReference type="Pfam" id="PF02754">
    <property type="entry name" value="CCG"/>
    <property type="match status" value="2"/>
</dbReference>
<dbReference type="Pfam" id="PF13183">
    <property type="entry name" value="Fer4_8"/>
    <property type="match status" value="1"/>
</dbReference>
<dbReference type="GO" id="GO:0009061">
    <property type="term" value="P:anaerobic respiration"/>
    <property type="evidence" value="ECO:0007669"/>
    <property type="project" value="InterPro"/>
</dbReference>
<reference evidence="7" key="1">
    <citation type="journal article" date="2021" name="PeerJ">
        <title>Extensive microbial diversity within the chicken gut microbiome revealed by metagenomics and culture.</title>
        <authorList>
            <person name="Gilroy R."/>
            <person name="Ravi A."/>
            <person name="Getino M."/>
            <person name="Pursley I."/>
            <person name="Horton D.L."/>
            <person name="Alikhan N.F."/>
            <person name="Baker D."/>
            <person name="Gharbi K."/>
            <person name="Hall N."/>
            <person name="Watson M."/>
            <person name="Adriaenssens E.M."/>
            <person name="Foster-Nyarko E."/>
            <person name="Jarju S."/>
            <person name="Secka A."/>
            <person name="Antonio M."/>
            <person name="Oren A."/>
            <person name="Chaudhuri R.R."/>
            <person name="La Ragione R."/>
            <person name="Hildebrand F."/>
            <person name="Pallen M.J."/>
        </authorList>
    </citation>
    <scope>NUCLEOTIDE SEQUENCE</scope>
    <source>
        <strain evidence="7">ChiGjej2B2-19336</strain>
    </source>
</reference>
<dbReference type="EC" id="1.1.5.3" evidence="7"/>
<name>A0A921DS50_9BACT</name>
<dbReference type="SUPFAM" id="SSF46548">
    <property type="entry name" value="alpha-helical ferredoxin"/>
    <property type="match status" value="1"/>
</dbReference>
<evidence type="ECO:0000259" key="6">
    <source>
        <dbReference type="PROSITE" id="PS51379"/>
    </source>
</evidence>
<keyword evidence="3" id="KW-0677">Repeat</keyword>
<dbReference type="GO" id="GO:0046872">
    <property type="term" value="F:metal ion binding"/>
    <property type="evidence" value="ECO:0007669"/>
    <property type="project" value="UniProtKB-KW"/>
</dbReference>
<dbReference type="EMBL" id="DYZA01000186">
    <property type="protein sequence ID" value="HJD97806.1"/>
    <property type="molecule type" value="Genomic_DNA"/>
</dbReference>
<feature type="domain" description="4Fe-4S ferredoxin-type" evidence="6">
    <location>
        <begin position="1"/>
        <end position="30"/>
    </location>
</feature>
<dbReference type="InterPro" id="IPR004017">
    <property type="entry name" value="Cys_rich_dom"/>
</dbReference>
<dbReference type="InterPro" id="IPR009051">
    <property type="entry name" value="Helical_ferredxn"/>
</dbReference>
<keyword evidence="5" id="KW-0411">Iron-sulfur</keyword>
<dbReference type="InterPro" id="IPR017753">
    <property type="entry name" value="G3P_DH_GlpC_su"/>
</dbReference>
<dbReference type="GO" id="GO:0004368">
    <property type="term" value="F:glycerol-3-phosphate dehydrogenase (quinone) activity"/>
    <property type="evidence" value="ECO:0007669"/>
    <property type="project" value="UniProtKB-EC"/>
</dbReference>
<keyword evidence="1" id="KW-0004">4Fe-4S</keyword>
<dbReference type="PROSITE" id="PS51379">
    <property type="entry name" value="4FE4S_FER_2"/>
    <property type="match status" value="1"/>
</dbReference>
<dbReference type="GO" id="GO:0016020">
    <property type="term" value="C:membrane"/>
    <property type="evidence" value="ECO:0007669"/>
    <property type="project" value="InterPro"/>
</dbReference>
<evidence type="ECO:0000256" key="1">
    <source>
        <dbReference type="ARBA" id="ARBA00022485"/>
    </source>
</evidence>
<evidence type="ECO:0000256" key="3">
    <source>
        <dbReference type="ARBA" id="ARBA00022737"/>
    </source>
</evidence>
<organism evidence="7 8">
    <name type="scientific">Mailhella massiliensis</name>
    <dbReference type="NCBI Taxonomy" id="1903261"/>
    <lineage>
        <taxon>Bacteria</taxon>
        <taxon>Pseudomonadati</taxon>
        <taxon>Thermodesulfobacteriota</taxon>
        <taxon>Desulfovibrionia</taxon>
        <taxon>Desulfovibrionales</taxon>
        <taxon>Desulfovibrionaceae</taxon>
        <taxon>Mailhella</taxon>
    </lineage>
</organism>
<protein>
    <submittedName>
        <fullName evidence="7">Anaerobic glycerol-3-phosphate dehydrogenase subunit C</fullName>
        <ecNumber evidence="7">1.1.5.3</ecNumber>
    </submittedName>
</protein>
<dbReference type="Proteomes" id="UP000698963">
    <property type="component" value="Unassembled WGS sequence"/>
</dbReference>
<keyword evidence="4" id="KW-0408">Iron</keyword>
<evidence type="ECO:0000256" key="2">
    <source>
        <dbReference type="ARBA" id="ARBA00022723"/>
    </source>
</evidence>
<dbReference type="NCBIfam" id="TIGR03379">
    <property type="entry name" value="glycerol3P_GlpC"/>
    <property type="match status" value="1"/>
</dbReference>
<dbReference type="Gene3D" id="1.10.1060.10">
    <property type="entry name" value="Alpha-helical ferredoxin"/>
    <property type="match status" value="1"/>
</dbReference>
<evidence type="ECO:0000313" key="8">
    <source>
        <dbReference type="Proteomes" id="UP000698963"/>
    </source>
</evidence>
<dbReference type="PANTHER" id="PTHR32479">
    <property type="entry name" value="GLYCOLATE OXIDASE IRON-SULFUR SUBUNIT"/>
    <property type="match status" value="1"/>
</dbReference>
<gene>
    <name evidence="7" type="ORF">K8W16_09200</name>
</gene>
<dbReference type="AlphaFoldDB" id="A0A921DS50"/>
<sequence length="401" mass="44126">MNRRINPDKCVACSTCVVQCPVAEVTSKFLGPRMLGPASERFRMLNSGEDDSLSYCANCKNCDISCPQGVEVSNINMLARAEYCRENRPSFRDWILAHGELEAKLVSYFPSFLVNFGMSNPISKLVLDMVGVSKKADLPKFASKQFPAMFKAYKQPENLTKTVVFYPGCFIKAYAPQTGIDLVWLLNKAGYRVESPEVFCCCGTPLYTNGFEADARKNAVKNLEEIAKWRKEGIPVLSLCPSCQLMFKSEIPAFFPELAEGMETTALGDAMEFILGCIDRGELDLSDADTTPLDIIYHAPCHLRAQGIGFPGLDILRRLPGIRAVNADAGCCGISGSYGFKKEKYDIGMAIGSKLFDTIKDSGIRQVATECGTCKVQIIHGTGNPCDHPLTILRQRLDKGV</sequence>
<keyword evidence="2" id="KW-0479">Metal-binding</keyword>
<proteinExistence type="predicted"/>
<dbReference type="PROSITE" id="PS00198">
    <property type="entry name" value="4FE4S_FER_1"/>
    <property type="match status" value="2"/>
</dbReference>
<dbReference type="InterPro" id="IPR017900">
    <property type="entry name" value="4Fe4S_Fe_S_CS"/>
</dbReference>
<dbReference type="InterPro" id="IPR017896">
    <property type="entry name" value="4Fe4S_Fe-S-bd"/>
</dbReference>
<reference evidence="7" key="2">
    <citation type="submission" date="2021-09" db="EMBL/GenBank/DDBJ databases">
        <authorList>
            <person name="Gilroy R."/>
        </authorList>
    </citation>
    <scope>NUCLEOTIDE SEQUENCE</scope>
    <source>
        <strain evidence="7">ChiGjej2B2-19336</strain>
    </source>
</reference>
<dbReference type="NCBIfam" id="NF008369">
    <property type="entry name" value="PRK11168.1"/>
    <property type="match status" value="1"/>
</dbReference>
<evidence type="ECO:0000256" key="4">
    <source>
        <dbReference type="ARBA" id="ARBA00023004"/>
    </source>
</evidence>
<accession>A0A921DS50</accession>
<dbReference type="RefSeq" id="WP_304122852.1">
    <property type="nucleotide sequence ID" value="NZ_DYZA01000186.1"/>
</dbReference>
<keyword evidence="7" id="KW-0560">Oxidoreductase</keyword>
<dbReference type="GO" id="GO:0051539">
    <property type="term" value="F:4 iron, 4 sulfur cluster binding"/>
    <property type="evidence" value="ECO:0007669"/>
    <property type="project" value="UniProtKB-KW"/>
</dbReference>